<comment type="caution">
    <text evidence="1">The sequence shown here is derived from an EMBL/GenBank/DDBJ whole genome shotgun (WGS) entry which is preliminary data.</text>
</comment>
<accession>A0A438BUV3</accession>
<dbReference type="EMBL" id="QGNW01002612">
    <property type="protein sequence ID" value="RVW14753.1"/>
    <property type="molecule type" value="Genomic_DNA"/>
</dbReference>
<gene>
    <name evidence="1" type="ORF">CK203_092605</name>
</gene>
<protein>
    <submittedName>
        <fullName evidence="1">Uncharacterized protein</fullName>
    </submittedName>
</protein>
<evidence type="ECO:0000313" key="1">
    <source>
        <dbReference type="EMBL" id="RVW14753.1"/>
    </source>
</evidence>
<organism evidence="1 2">
    <name type="scientific">Vitis vinifera</name>
    <name type="common">Grape</name>
    <dbReference type="NCBI Taxonomy" id="29760"/>
    <lineage>
        <taxon>Eukaryota</taxon>
        <taxon>Viridiplantae</taxon>
        <taxon>Streptophyta</taxon>
        <taxon>Embryophyta</taxon>
        <taxon>Tracheophyta</taxon>
        <taxon>Spermatophyta</taxon>
        <taxon>Magnoliopsida</taxon>
        <taxon>eudicotyledons</taxon>
        <taxon>Gunneridae</taxon>
        <taxon>Pentapetalae</taxon>
        <taxon>rosids</taxon>
        <taxon>Vitales</taxon>
        <taxon>Vitaceae</taxon>
        <taxon>Viteae</taxon>
        <taxon>Vitis</taxon>
    </lineage>
</organism>
<name>A0A438BUV3_VITVI</name>
<sequence>MSMRKIISISFVNNNHFVGVLMQPRAPMLLIVRNWHRSQYHYVEGRATPYVPTIKMLCSLISNNVITKDTIDLDANV</sequence>
<dbReference type="Proteomes" id="UP000288805">
    <property type="component" value="Unassembled WGS sequence"/>
</dbReference>
<reference evidence="1 2" key="1">
    <citation type="journal article" date="2018" name="PLoS Genet.">
        <title>Population sequencing reveals clonal diversity and ancestral inbreeding in the grapevine cultivar Chardonnay.</title>
        <authorList>
            <person name="Roach M.J."/>
            <person name="Johnson D.L."/>
            <person name="Bohlmann J."/>
            <person name="van Vuuren H.J."/>
            <person name="Jones S.J."/>
            <person name="Pretorius I.S."/>
            <person name="Schmidt S.A."/>
            <person name="Borneman A.R."/>
        </authorList>
    </citation>
    <scope>NUCLEOTIDE SEQUENCE [LARGE SCALE GENOMIC DNA]</scope>
    <source>
        <strain evidence="2">cv. Chardonnay</strain>
        <tissue evidence="1">Leaf</tissue>
    </source>
</reference>
<proteinExistence type="predicted"/>
<dbReference type="AlphaFoldDB" id="A0A438BUV3"/>
<evidence type="ECO:0000313" key="2">
    <source>
        <dbReference type="Proteomes" id="UP000288805"/>
    </source>
</evidence>